<dbReference type="EMBL" id="JACJQH010000075">
    <property type="protein sequence ID" value="MBD2200077.1"/>
    <property type="molecule type" value="Genomic_DNA"/>
</dbReference>
<dbReference type="Proteomes" id="UP000658514">
    <property type="component" value="Unassembled WGS sequence"/>
</dbReference>
<organism evidence="4 5">
    <name type="scientific">Calothrix parietina FACHB-288</name>
    <dbReference type="NCBI Taxonomy" id="2692896"/>
    <lineage>
        <taxon>Bacteria</taxon>
        <taxon>Bacillati</taxon>
        <taxon>Cyanobacteriota</taxon>
        <taxon>Cyanophyceae</taxon>
        <taxon>Nostocales</taxon>
        <taxon>Calotrichaceae</taxon>
        <taxon>Calothrix</taxon>
    </lineage>
</organism>
<proteinExistence type="predicted"/>
<name>A0ABR8AN61_9CYAN</name>
<reference evidence="4 5" key="1">
    <citation type="journal article" date="2020" name="ISME J.">
        <title>Comparative genomics reveals insights into cyanobacterial evolution and habitat adaptation.</title>
        <authorList>
            <person name="Chen M.Y."/>
            <person name="Teng W.K."/>
            <person name="Zhao L."/>
            <person name="Hu C.X."/>
            <person name="Zhou Y.K."/>
            <person name="Han B.P."/>
            <person name="Song L.R."/>
            <person name="Shu W.S."/>
        </authorList>
    </citation>
    <scope>NUCLEOTIDE SEQUENCE [LARGE SCALE GENOMIC DNA]</scope>
    <source>
        <strain evidence="4 5">FACHB-288</strain>
    </source>
</reference>
<dbReference type="Gene3D" id="3.40.50.2300">
    <property type="match status" value="1"/>
</dbReference>
<comment type="caution">
    <text evidence="4">The sequence shown here is derived from an EMBL/GenBank/DDBJ whole genome shotgun (WGS) entry which is preliminary data.</text>
</comment>
<dbReference type="PANTHER" id="PTHR44591:SF3">
    <property type="entry name" value="RESPONSE REGULATORY DOMAIN-CONTAINING PROTEIN"/>
    <property type="match status" value="1"/>
</dbReference>
<evidence type="ECO:0000313" key="4">
    <source>
        <dbReference type="EMBL" id="MBD2200077.1"/>
    </source>
</evidence>
<evidence type="ECO:0000313" key="5">
    <source>
        <dbReference type="Proteomes" id="UP000658514"/>
    </source>
</evidence>
<keyword evidence="1 2" id="KW-0597">Phosphoprotein</keyword>
<feature type="domain" description="Response regulatory" evidence="3">
    <location>
        <begin position="22"/>
        <end position="140"/>
    </location>
</feature>
<dbReference type="RefSeq" id="WP_190550497.1">
    <property type="nucleotide sequence ID" value="NZ_CAWPNO010000112.1"/>
</dbReference>
<evidence type="ECO:0000256" key="2">
    <source>
        <dbReference type="PROSITE-ProRule" id="PRU00169"/>
    </source>
</evidence>
<dbReference type="InterPro" id="IPR001789">
    <property type="entry name" value="Sig_transdc_resp-reg_receiver"/>
</dbReference>
<sequence length="156" mass="17154">MLSEKSLNPTIPEDSLVLEGLRVLLVEDNEDTQLLLTFLLEDAGADVVVTGSAYEALAVLEQMQPDVLLCDIGLPEIDGCTLMRKIRAMYTNQFKHIPAIALTAYAQETVEQEALASGFQAYFVKPIEPMEFVNSVVNVLNHNYQAHPACMSPTAI</sequence>
<dbReference type="InterPro" id="IPR011006">
    <property type="entry name" value="CheY-like_superfamily"/>
</dbReference>
<gene>
    <name evidence="4" type="ORF">H6G24_32195</name>
</gene>
<keyword evidence="5" id="KW-1185">Reference proteome</keyword>
<feature type="modified residue" description="4-aspartylphosphate" evidence="2">
    <location>
        <position position="71"/>
    </location>
</feature>
<dbReference type="SMART" id="SM00448">
    <property type="entry name" value="REC"/>
    <property type="match status" value="1"/>
</dbReference>
<evidence type="ECO:0000256" key="1">
    <source>
        <dbReference type="ARBA" id="ARBA00022553"/>
    </source>
</evidence>
<dbReference type="CDD" id="cd17580">
    <property type="entry name" value="REC_2_DhkD-like"/>
    <property type="match status" value="1"/>
</dbReference>
<evidence type="ECO:0000259" key="3">
    <source>
        <dbReference type="PROSITE" id="PS50110"/>
    </source>
</evidence>
<accession>A0ABR8AN61</accession>
<dbReference type="InterPro" id="IPR050595">
    <property type="entry name" value="Bact_response_regulator"/>
</dbReference>
<dbReference type="Pfam" id="PF00072">
    <property type="entry name" value="Response_reg"/>
    <property type="match status" value="1"/>
</dbReference>
<dbReference type="PROSITE" id="PS50110">
    <property type="entry name" value="RESPONSE_REGULATORY"/>
    <property type="match status" value="1"/>
</dbReference>
<dbReference type="SUPFAM" id="SSF52172">
    <property type="entry name" value="CheY-like"/>
    <property type="match status" value="1"/>
</dbReference>
<protein>
    <submittedName>
        <fullName evidence="4">Response regulator</fullName>
    </submittedName>
</protein>
<dbReference type="PANTHER" id="PTHR44591">
    <property type="entry name" value="STRESS RESPONSE REGULATOR PROTEIN 1"/>
    <property type="match status" value="1"/>
</dbReference>